<organism evidence="1 2">
    <name type="scientific">Neurospora tetraspora</name>
    <dbReference type="NCBI Taxonomy" id="94610"/>
    <lineage>
        <taxon>Eukaryota</taxon>
        <taxon>Fungi</taxon>
        <taxon>Dikarya</taxon>
        <taxon>Ascomycota</taxon>
        <taxon>Pezizomycotina</taxon>
        <taxon>Sordariomycetes</taxon>
        <taxon>Sordariomycetidae</taxon>
        <taxon>Sordariales</taxon>
        <taxon>Sordariaceae</taxon>
        <taxon>Neurospora</taxon>
    </lineage>
</organism>
<proteinExistence type="predicted"/>
<evidence type="ECO:0000313" key="1">
    <source>
        <dbReference type="EMBL" id="KAK3339079.1"/>
    </source>
</evidence>
<dbReference type="Proteomes" id="UP001278500">
    <property type="component" value="Unassembled WGS sequence"/>
</dbReference>
<gene>
    <name evidence="1" type="ORF">B0H65DRAFT_475346</name>
</gene>
<evidence type="ECO:0000313" key="2">
    <source>
        <dbReference type="Proteomes" id="UP001278500"/>
    </source>
</evidence>
<comment type="caution">
    <text evidence="1">The sequence shown here is derived from an EMBL/GenBank/DDBJ whole genome shotgun (WGS) entry which is preliminary data.</text>
</comment>
<name>A0AAE0MP91_9PEZI</name>
<dbReference type="AlphaFoldDB" id="A0AAE0MP91"/>
<accession>A0AAE0MP91</accession>
<reference evidence="1" key="1">
    <citation type="journal article" date="2023" name="Mol. Phylogenet. Evol.">
        <title>Genome-scale phylogeny and comparative genomics of the fungal order Sordariales.</title>
        <authorList>
            <person name="Hensen N."/>
            <person name="Bonometti L."/>
            <person name="Westerberg I."/>
            <person name="Brannstrom I.O."/>
            <person name="Guillou S."/>
            <person name="Cros-Aarteil S."/>
            <person name="Calhoun S."/>
            <person name="Haridas S."/>
            <person name="Kuo A."/>
            <person name="Mondo S."/>
            <person name="Pangilinan J."/>
            <person name="Riley R."/>
            <person name="LaButti K."/>
            <person name="Andreopoulos B."/>
            <person name="Lipzen A."/>
            <person name="Chen C."/>
            <person name="Yan M."/>
            <person name="Daum C."/>
            <person name="Ng V."/>
            <person name="Clum A."/>
            <person name="Steindorff A."/>
            <person name="Ohm R.A."/>
            <person name="Martin F."/>
            <person name="Silar P."/>
            <person name="Natvig D.O."/>
            <person name="Lalanne C."/>
            <person name="Gautier V."/>
            <person name="Ament-Velasquez S.L."/>
            <person name="Kruys A."/>
            <person name="Hutchinson M.I."/>
            <person name="Powell A.J."/>
            <person name="Barry K."/>
            <person name="Miller A.N."/>
            <person name="Grigoriev I.V."/>
            <person name="Debuchy R."/>
            <person name="Gladieux P."/>
            <person name="Hiltunen Thoren M."/>
            <person name="Johannesson H."/>
        </authorList>
    </citation>
    <scope>NUCLEOTIDE SEQUENCE</scope>
    <source>
        <strain evidence="1">CBS 560.94</strain>
    </source>
</reference>
<dbReference type="RefSeq" id="XP_062678439.1">
    <property type="nucleotide sequence ID" value="XM_062827303.1"/>
</dbReference>
<protein>
    <submittedName>
        <fullName evidence="1">Uncharacterized protein</fullName>
    </submittedName>
</protein>
<keyword evidence="2" id="KW-1185">Reference proteome</keyword>
<reference evidence="1" key="2">
    <citation type="submission" date="2023-06" db="EMBL/GenBank/DDBJ databases">
        <authorList>
            <consortium name="Lawrence Berkeley National Laboratory"/>
            <person name="Haridas S."/>
            <person name="Hensen N."/>
            <person name="Bonometti L."/>
            <person name="Westerberg I."/>
            <person name="Brannstrom I.O."/>
            <person name="Guillou S."/>
            <person name="Cros-Aarteil S."/>
            <person name="Calhoun S."/>
            <person name="Kuo A."/>
            <person name="Mondo S."/>
            <person name="Pangilinan J."/>
            <person name="Riley R."/>
            <person name="Labutti K."/>
            <person name="Andreopoulos B."/>
            <person name="Lipzen A."/>
            <person name="Chen C."/>
            <person name="Yanf M."/>
            <person name="Daum C."/>
            <person name="Ng V."/>
            <person name="Clum A."/>
            <person name="Steindorff A."/>
            <person name="Ohm R."/>
            <person name="Martin F."/>
            <person name="Silar P."/>
            <person name="Natvig D."/>
            <person name="Lalanne C."/>
            <person name="Gautier V."/>
            <person name="Ament-Velasquez S.L."/>
            <person name="Kruys A."/>
            <person name="Hutchinson M.I."/>
            <person name="Powell A.J."/>
            <person name="Barry K."/>
            <person name="Miller A.N."/>
            <person name="Grigoriev I.V."/>
            <person name="Debuchy R."/>
            <person name="Gladieux P."/>
            <person name="Thoren M.H."/>
            <person name="Johannesson H."/>
        </authorList>
    </citation>
    <scope>NUCLEOTIDE SEQUENCE</scope>
    <source>
        <strain evidence="1">CBS 560.94</strain>
    </source>
</reference>
<sequence>MTTPADLVPPPEGTLTTPQIDGIRIMRKTLLGSPSYDEVWQTLSMTSDAINLDVPSLLLWQEEGQKRRNALFYLIDEGEEAVAMEICQILLDAKDEETLQELVDATCFIHGEATTFRELAERKGYERILRMLERVGCLLSTST</sequence>
<dbReference type="GeneID" id="87864457"/>
<dbReference type="EMBL" id="JAUEPP010000007">
    <property type="protein sequence ID" value="KAK3339079.1"/>
    <property type="molecule type" value="Genomic_DNA"/>
</dbReference>